<dbReference type="EMBL" id="KL367521">
    <property type="protein sequence ID" value="KFD66754.1"/>
    <property type="molecule type" value="Genomic_DNA"/>
</dbReference>
<dbReference type="CDD" id="cd14473">
    <property type="entry name" value="FERM_B-lobe"/>
    <property type="match status" value="1"/>
</dbReference>
<name>A0A085NBA8_9BILA</name>
<dbReference type="InterPro" id="IPR035963">
    <property type="entry name" value="FERM_2"/>
</dbReference>
<dbReference type="SUPFAM" id="SSF54236">
    <property type="entry name" value="Ubiquitin-like"/>
    <property type="match status" value="1"/>
</dbReference>
<dbReference type="Gene3D" id="2.30.29.30">
    <property type="entry name" value="Pleckstrin-homology domain (PH domain)/Phosphotyrosine-binding domain (PTB)"/>
    <property type="match status" value="1"/>
</dbReference>
<feature type="region of interest" description="Disordered" evidence="1">
    <location>
        <begin position="955"/>
        <end position="1007"/>
    </location>
</feature>
<dbReference type="Gene3D" id="3.10.20.90">
    <property type="entry name" value="Phosphatidylinositol 3-kinase Catalytic Subunit, Chain A, domain 1"/>
    <property type="match status" value="1"/>
</dbReference>
<dbReference type="Pfam" id="PF09380">
    <property type="entry name" value="FERM_C"/>
    <property type="match status" value="1"/>
</dbReference>
<dbReference type="Pfam" id="PF09379">
    <property type="entry name" value="FERM_N"/>
    <property type="match status" value="1"/>
</dbReference>
<feature type="region of interest" description="Disordered" evidence="1">
    <location>
        <begin position="565"/>
        <end position="592"/>
    </location>
</feature>
<accession>A0A085NBA8</accession>
<feature type="compositionally biased region" description="Polar residues" evidence="1">
    <location>
        <begin position="966"/>
        <end position="983"/>
    </location>
</feature>
<dbReference type="InterPro" id="IPR000299">
    <property type="entry name" value="FERM_domain"/>
</dbReference>
<dbReference type="InterPro" id="IPR018980">
    <property type="entry name" value="FERM_PH-like_C"/>
</dbReference>
<dbReference type="CDD" id="cd17101">
    <property type="entry name" value="FERM_F1_PTPN13_like"/>
    <property type="match status" value="1"/>
</dbReference>
<evidence type="ECO:0000313" key="5">
    <source>
        <dbReference type="Proteomes" id="UP000030764"/>
    </source>
</evidence>
<evidence type="ECO:0000313" key="4">
    <source>
        <dbReference type="EMBL" id="KFD66754.1"/>
    </source>
</evidence>
<sequence>MKDFGVERVITYSTVQQRKCNLDEKQLWSLVLLAVEAIEREITNVSEFLPFCLDDLHITKDGRHVELTFPRCCTHTTADYLPPELDSKCQVEVEHLCVAKMYLYTLGCWLNEVLMKNPNVRLDASLILHSVVNMMKLQNCKSRIDLPTCKQIIINQVKLLCLLPEQILESLRSELSDVVQEESTSVEEISVEDQLRRFEIESAMFVYPERATSSSMLVVVLRDQKAPRVNDVDKLPDVEASVSVNSVLERYFETSEAEGKVLVDLPRAQVAKLLPFEQTLLQAKFQRFGAQAGVNSINYVSSEASVAFCTKLTTASLVVDLKAMPDTVSTQRLIKVAQRDETSKSLPIHSHYLPAEDLFVKDMSDSLSSDFGSRHDLSDVISSRLRLPSSASWLRLHGRSCSSLPEVQVRIASLVRSFSEPCLATGGSGEEEGTRSDNSSLLCLKLDRPTLLADHKALKGKQFDQGGLHLEKGDGQQEDYSTVPERLGANLADEVAKQQPLTAVLHGDAIANACKKPPVPVRTKKKSIVTEPPPNLQADIALEQKATAAAPFVRNSFRGIRNSRHTSWRGAHAQKRSRTIAPNDDRAAAATTGDHFNGDEVVVVVRSSLRRRGNGKADHRTMTVPAFRNHDRLPSIRLKAPSTEQRKLFCKIRDGNVLVVLLNGQRVDVACKINCTALDIFEVVCTHTNLVERHFFGLTYLKDGEYFFLEPEQKVYRFAPPGWRHQANENARVAFCLYLRLKFYPVVLDFVKTELTMYHIYLQLRHDIMDERLQCEQESAYQLAALALQAEVGDRPSQELYFEPQSYLPPAFLKQENIDRIRARLAQMHFRHAGKSSHVAEVETKPSHMLTPSPLGDPDTGVPLWIGIMNRGLVIFEEKGGFRIPLSHHPWHLTQTLQFDHKKFYIVARKSQNGLTLNKLTFFTDSYRKSSYFVNFAAAQHRFCMKMRTWASTLTKERRSGRCADNTASSALVDPQGNSSETAADSPCRPHFDMQQPPNGAHQERPVDVVSACSATLPRPAVPSRRAKVANESNGQPNKISFLSQDSSHSTSALTNDKTFSGKVSSAFIIFVMPYL</sequence>
<dbReference type="Proteomes" id="UP000030764">
    <property type="component" value="Unassembled WGS sequence"/>
</dbReference>
<feature type="compositionally biased region" description="Basic residues" evidence="1">
    <location>
        <begin position="565"/>
        <end position="578"/>
    </location>
</feature>
<dbReference type="InterPro" id="IPR019748">
    <property type="entry name" value="FERM_central"/>
</dbReference>
<dbReference type="SUPFAM" id="SSF47031">
    <property type="entry name" value="Second domain of FERM"/>
    <property type="match status" value="1"/>
</dbReference>
<dbReference type="PANTHER" id="PTHR46900:SF2">
    <property type="entry name" value="TYROSINE-PROTEIN PHOSPHATASE NON-RECEPTOR TYPE 13"/>
    <property type="match status" value="1"/>
</dbReference>
<dbReference type="InterPro" id="IPR052074">
    <property type="entry name" value="NonRcpt_TyrProt_Phosphatase"/>
</dbReference>
<dbReference type="InterPro" id="IPR029071">
    <property type="entry name" value="Ubiquitin-like_domsf"/>
</dbReference>
<reference evidence="4 5" key="1">
    <citation type="journal article" date="2014" name="Nat. Genet.">
        <title>Genome and transcriptome of the porcine whipworm Trichuris suis.</title>
        <authorList>
            <person name="Jex A.R."/>
            <person name="Nejsum P."/>
            <person name="Schwarz E.M."/>
            <person name="Hu L."/>
            <person name="Young N.D."/>
            <person name="Hall R.S."/>
            <person name="Korhonen P.K."/>
            <person name="Liao S."/>
            <person name="Thamsborg S."/>
            <person name="Xia J."/>
            <person name="Xu P."/>
            <person name="Wang S."/>
            <person name="Scheerlinck J.P."/>
            <person name="Hofmann A."/>
            <person name="Sternberg P.W."/>
            <person name="Wang J."/>
            <person name="Gasser R.B."/>
        </authorList>
    </citation>
    <scope>NUCLEOTIDE SEQUENCE [LARGE SCALE GENOMIC DNA]</scope>
    <source>
        <strain evidence="4">DCEP-RM93F</strain>
        <strain evidence="3">DCEP-RM93M</strain>
    </source>
</reference>
<evidence type="ECO:0000259" key="2">
    <source>
        <dbReference type="PROSITE" id="PS50057"/>
    </source>
</evidence>
<feature type="compositionally biased region" description="Polar residues" evidence="1">
    <location>
        <begin position="1031"/>
        <end position="1057"/>
    </location>
</feature>
<dbReference type="InterPro" id="IPR014352">
    <property type="entry name" value="FERM/acyl-CoA-bd_prot_sf"/>
</dbReference>
<dbReference type="AlphaFoldDB" id="A0A085NBA8"/>
<protein>
    <recommendedName>
        <fullName evidence="2">FERM domain-containing protein</fullName>
    </recommendedName>
</protein>
<keyword evidence="5" id="KW-1185">Reference proteome</keyword>
<dbReference type="SUPFAM" id="SSF50729">
    <property type="entry name" value="PH domain-like"/>
    <property type="match status" value="1"/>
</dbReference>
<evidence type="ECO:0000256" key="1">
    <source>
        <dbReference type="SAM" id="MobiDB-lite"/>
    </source>
</evidence>
<proteinExistence type="predicted"/>
<dbReference type="InterPro" id="IPR011993">
    <property type="entry name" value="PH-like_dom_sf"/>
</dbReference>
<organism evidence="4">
    <name type="scientific">Trichuris suis</name>
    <name type="common">pig whipworm</name>
    <dbReference type="NCBI Taxonomy" id="68888"/>
    <lineage>
        <taxon>Eukaryota</taxon>
        <taxon>Metazoa</taxon>
        <taxon>Ecdysozoa</taxon>
        <taxon>Nematoda</taxon>
        <taxon>Enoplea</taxon>
        <taxon>Dorylaimia</taxon>
        <taxon>Trichinellida</taxon>
        <taxon>Trichuridae</taxon>
        <taxon>Trichuris</taxon>
    </lineage>
</organism>
<dbReference type="PANTHER" id="PTHR46900">
    <property type="entry name" value="TYROSINE-PROTEIN PHOSPHATASE NON-RECEPTOR TYPE 13"/>
    <property type="match status" value="1"/>
</dbReference>
<dbReference type="Gene3D" id="1.20.80.10">
    <property type="match status" value="1"/>
</dbReference>
<dbReference type="PROSITE" id="PS50057">
    <property type="entry name" value="FERM_3"/>
    <property type="match status" value="1"/>
</dbReference>
<dbReference type="SMART" id="SM01196">
    <property type="entry name" value="FERM_C"/>
    <property type="match status" value="1"/>
</dbReference>
<dbReference type="SMART" id="SM00295">
    <property type="entry name" value="B41"/>
    <property type="match status" value="1"/>
</dbReference>
<evidence type="ECO:0000313" key="3">
    <source>
        <dbReference type="EMBL" id="KFD52298.1"/>
    </source>
</evidence>
<dbReference type="InterPro" id="IPR018979">
    <property type="entry name" value="FERM_N"/>
</dbReference>
<dbReference type="Proteomes" id="UP000030758">
    <property type="component" value="Unassembled WGS sequence"/>
</dbReference>
<feature type="domain" description="FERM" evidence="2">
    <location>
        <begin position="655"/>
        <end position="948"/>
    </location>
</feature>
<feature type="region of interest" description="Disordered" evidence="1">
    <location>
        <begin position="1020"/>
        <end position="1057"/>
    </location>
</feature>
<gene>
    <name evidence="3" type="ORF">M513_06861</name>
    <name evidence="4" type="ORF">M514_06861</name>
</gene>
<dbReference type="EMBL" id="KL363229">
    <property type="protein sequence ID" value="KFD52298.1"/>
    <property type="molecule type" value="Genomic_DNA"/>
</dbReference>
<dbReference type="Pfam" id="PF00373">
    <property type="entry name" value="FERM_M"/>
    <property type="match status" value="1"/>
</dbReference>
<dbReference type="InterPro" id="IPR019749">
    <property type="entry name" value="Band_41_domain"/>
</dbReference>
<dbReference type="PRINTS" id="PR00935">
    <property type="entry name" value="BAND41"/>
</dbReference>